<evidence type="ECO:0008006" key="3">
    <source>
        <dbReference type="Google" id="ProtNLM"/>
    </source>
</evidence>
<dbReference type="OrthoDB" id="9816564at2"/>
<evidence type="ECO:0000313" key="1">
    <source>
        <dbReference type="EMBL" id="OIN55431.1"/>
    </source>
</evidence>
<dbReference type="SUPFAM" id="SSF53335">
    <property type="entry name" value="S-adenosyl-L-methionine-dependent methyltransferases"/>
    <property type="match status" value="1"/>
</dbReference>
<accession>A0A1S2V9L8</accession>
<comment type="caution">
    <text evidence="1">The sequence shown here is derived from an EMBL/GenBank/DDBJ whole genome shotgun (WGS) entry which is preliminary data.</text>
</comment>
<protein>
    <recommendedName>
        <fullName evidence="3">Methyltransferase</fullName>
    </recommendedName>
</protein>
<dbReference type="Proteomes" id="UP000181790">
    <property type="component" value="Unassembled WGS sequence"/>
</dbReference>
<keyword evidence="2" id="KW-1185">Reference proteome</keyword>
<dbReference type="EMBL" id="MORL01000219">
    <property type="protein sequence ID" value="OIN55431.1"/>
    <property type="molecule type" value="Genomic_DNA"/>
</dbReference>
<reference evidence="1 2" key="1">
    <citation type="submission" date="2016-10" db="EMBL/GenBank/DDBJ databases">
        <title>Arsenicibacter rosenii gen. nov., sp. nov., an efficient arsenic-methylating bacterium isolated from an arsenic-contaminated paddy soil.</title>
        <authorList>
            <person name="Huang K."/>
        </authorList>
    </citation>
    <scope>NUCLEOTIDE SEQUENCE [LARGE SCALE GENOMIC DNA]</scope>
    <source>
        <strain evidence="1 2">SM-1</strain>
    </source>
</reference>
<name>A0A1S2V9L8_9BACT</name>
<dbReference type="Gene3D" id="3.40.50.150">
    <property type="entry name" value="Vaccinia Virus protein VP39"/>
    <property type="match status" value="1"/>
</dbReference>
<evidence type="ECO:0000313" key="2">
    <source>
        <dbReference type="Proteomes" id="UP000181790"/>
    </source>
</evidence>
<proteinExistence type="predicted"/>
<dbReference type="InterPro" id="IPR029063">
    <property type="entry name" value="SAM-dependent_MTases_sf"/>
</dbReference>
<gene>
    <name evidence="1" type="ORF">BLX24_30905</name>
</gene>
<organism evidence="1 2">
    <name type="scientific">Arsenicibacter rosenii</name>
    <dbReference type="NCBI Taxonomy" id="1750698"/>
    <lineage>
        <taxon>Bacteria</taxon>
        <taxon>Pseudomonadati</taxon>
        <taxon>Bacteroidota</taxon>
        <taxon>Cytophagia</taxon>
        <taxon>Cytophagales</taxon>
        <taxon>Spirosomataceae</taxon>
        <taxon>Arsenicibacter</taxon>
    </lineage>
</organism>
<sequence>MKPTFLELGYKAGTDKVTHHGYHFFYPSFLDKMRDEAFNLLEIGYGSGESVAMWCEYFPACNFFCIDINTEMVYNDRCRVIKADQSNRNDLEKIVNQLGSARVIVDDGSHNPKHQFDTFCYLFEHLLEEGGTYIIEDIETNYWHPNAVLYGYQIGNFNLMKNISICQDMINQEFSKVQNTLNISTITYGQNCIVITKRTKEEQMYFDRK</sequence>
<feature type="non-terminal residue" evidence="1">
    <location>
        <position position="209"/>
    </location>
</feature>
<dbReference type="AlphaFoldDB" id="A0A1S2V9L8"/>